<protein>
    <submittedName>
        <fullName evidence="2">LysM peptidoglycan-binding domain-containing protein</fullName>
    </submittedName>
</protein>
<name>A0A937FBF4_9BACT</name>
<accession>A0A937FBF4</accession>
<dbReference type="SUPFAM" id="SSF53955">
    <property type="entry name" value="Lysozyme-like"/>
    <property type="match status" value="1"/>
</dbReference>
<dbReference type="Gene3D" id="1.10.530.10">
    <property type="match status" value="1"/>
</dbReference>
<dbReference type="PROSITE" id="PS51782">
    <property type="entry name" value="LYSM"/>
    <property type="match status" value="1"/>
</dbReference>
<dbReference type="EMBL" id="JAESIY010000019">
    <property type="protein sequence ID" value="MBL3658891.1"/>
    <property type="molecule type" value="Genomic_DNA"/>
</dbReference>
<feature type="domain" description="LysM" evidence="1">
    <location>
        <begin position="50"/>
        <end position="97"/>
    </location>
</feature>
<sequence length="544" mass="60930">MPRISFREFPDVSLETPALNILRPVITKAYFAEATIEEVVIESTTETEAEVYTVVSGDTLSKIANKKGTTVAAIIESDSALTDQNKGNLSIGQQITLPNQVATSEKKKKISFSKVDSGNIGKELYVVVETTNFSGYQVKLNVRQGKEKCLEEEGQPLSVKKEDGNYGHLITSTVGAMCDSEYLNKDEFSDMAIAKISIDTDDEDKLEAWREALDCAEDKKTSLCLLVDAHTVEGQEDMNISYKGNTEEGEVRGEKVPNVWLDVDGEWFVLNNESCCTRNITKAQIKNIAIYATDENISNHLNGINQSFVDNDINTCLRRVHYLAQLIHESGSLRYTEELGASESDYGGFKGRGLIQLTFKSNYEDYGEFVSEDFSSTQENKEKLEVDPHAARSAGWYWGQKAELNDEADNNDFIYITFAINGGYNGYNDRLEWVEKGFDELYNSCDSVNEDYNTNYVLEDSKAYNNQKAVFGWGLWHDPGLSKAGCTKDKDKAIVGYERFIDLHDSAGKPELSNKWYGYDGSVIRSTILSRLSILKNEEANNES</sequence>
<dbReference type="SUPFAM" id="SSF54106">
    <property type="entry name" value="LysM domain"/>
    <property type="match status" value="1"/>
</dbReference>
<reference evidence="2" key="1">
    <citation type="submission" date="2021-01" db="EMBL/GenBank/DDBJ databases">
        <title>Fulvivirga kasyanovii gen. nov., sp nov., a novel member of the phylum Bacteroidetes isolated from seawater in a mussel farm.</title>
        <authorList>
            <person name="Zhao L.-H."/>
            <person name="Wang Z.-J."/>
        </authorList>
    </citation>
    <scope>NUCLEOTIDE SEQUENCE</scope>
    <source>
        <strain evidence="2">2943</strain>
    </source>
</reference>
<proteinExistence type="predicted"/>
<dbReference type="AlphaFoldDB" id="A0A937FBF4"/>
<dbReference type="CDD" id="cd00118">
    <property type="entry name" value="LysM"/>
    <property type="match status" value="1"/>
</dbReference>
<dbReference type="Pfam" id="PF01476">
    <property type="entry name" value="LysM"/>
    <property type="match status" value="1"/>
</dbReference>
<dbReference type="InterPro" id="IPR036779">
    <property type="entry name" value="LysM_dom_sf"/>
</dbReference>
<evidence type="ECO:0000259" key="1">
    <source>
        <dbReference type="PROSITE" id="PS51782"/>
    </source>
</evidence>
<dbReference type="InterPro" id="IPR023346">
    <property type="entry name" value="Lysozyme-like_dom_sf"/>
</dbReference>
<evidence type="ECO:0000313" key="2">
    <source>
        <dbReference type="EMBL" id="MBL3658891.1"/>
    </source>
</evidence>
<dbReference type="Proteomes" id="UP000659388">
    <property type="component" value="Unassembled WGS sequence"/>
</dbReference>
<dbReference type="Gene3D" id="3.10.350.10">
    <property type="entry name" value="LysM domain"/>
    <property type="match status" value="1"/>
</dbReference>
<dbReference type="SMART" id="SM00257">
    <property type="entry name" value="LysM"/>
    <property type="match status" value="1"/>
</dbReference>
<dbReference type="RefSeq" id="WP_202246685.1">
    <property type="nucleotide sequence ID" value="NZ_JAESIY010000019.1"/>
</dbReference>
<comment type="caution">
    <text evidence="2">The sequence shown here is derived from an EMBL/GenBank/DDBJ whole genome shotgun (WGS) entry which is preliminary data.</text>
</comment>
<organism evidence="2 3">
    <name type="scientific">Fulvivirga sediminis</name>
    <dbReference type="NCBI Taxonomy" id="2803949"/>
    <lineage>
        <taxon>Bacteria</taxon>
        <taxon>Pseudomonadati</taxon>
        <taxon>Bacteroidota</taxon>
        <taxon>Cytophagia</taxon>
        <taxon>Cytophagales</taxon>
        <taxon>Fulvivirgaceae</taxon>
        <taxon>Fulvivirga</taxon>
    </lineage>
</organism>
<keyword evidence="3" id="KW-1185">Reference proteome</keyword>
<evidence type="ECO:0000313" key="3">
    <source>
        <dbReference type="Proteomes" id="UP000659388"/>
    </source>
</evidence>
<gene>
    <name evidence="2" type="ORF">JL102_22270</name>
</gene>
<dbReference type="InterPro" id="IPR018392">
    <property type="entry name" value="LysM"/>
</dbReference>